<proteinExistence type="predicted"/>
<dbReference type="PANTHER" id="PTHR12189:SF2">
    <property type="entry name" value="MRNA CAP GUANINE-N7 METHYLTRANSFERASE"/>
    <property type="match status" value="1"/>
</dbReference>
<evidence type="ECO:0000256" key="3">
    <source>
        <dbReference type="ARBA" id="ARBA00022679"/>
    </source>
</evidence>
<evidence type="ECO:0000313" key="10">
    <source>
        <dbReference type="EnsemblPlants" id="Kaladp0048s0415.1.v1.1"/>
    </source>
</evidence>
<feature type="region of interest" description="Disordered" evidence="8">
    <location>
        <begin position="1"/>
        <end position="34"/>
    </location>
</feature>
<keyword evidence="11" id="KW-1185">Reference proteome</keyword>
<keyword evidence="6" id="KW-0506">mRNA capping</keyword>
<dbReference type="Proteomes" id="UP000594263">
    <property type="component" value="Unplaced"/>
</dbReference>
<dbReference type="PROSITE" id="PS51562">
    <property type="entry name" value="RNA_CAP0_MT"/>
    <property type="match status" value="1"/>
</dbReference>
<keyword evidence="2" id="KW-0489">Methyltransferase</keyword>
<dbReference type="InterPro" id="IPR029063">
    <property type="entry name" value="SAM-dependent_MTases_sf"/>
</dbReference>
<comment type="catalytic activity">
    <reaction evidence="7">
        <text>a 5'-end (5'-triphosphoguanosine)-ribonucleoside in mRNA + S-adenosyl-L-methionine = a 5'-end (N(7)-methyl 5'-triphosphoguanosine)-ribonucleoside in mRNA + S-adenosyl-L-homocysteine</text>
        <dbReference type="Rhea" id="RHEA:67008"/>
        <dbReference type="Rhea" id="RHEA-COMP:17166"/>
        <dbReference type="Rhea" id="RHEA-COMP:17167"/>
        <dbReference type="ChEBI" id="CHEBI:57856"/>
        <dbReference type="ChEBI" id="CHEBI:59789"/>
        <dbReference type="ChEBI" id="CHEBI:156461"/>
        <dbReference type="ChEBI" id="CHEBI:167617"/>
        <dbReference type="EC" id="2.1.1.56"/>
    </reaction>
</comment>
<evidence type="ECO:0000259" key="9">
    <source>
        <dbReference type="PROSITE" id="PS51562"/>
    </source>
</evidence>
<keyword evidence="6" id="KW-0507">mRNA processing</keyword>
<protein>
    <recommendedName>
        <fullName evidence="1">mRNA (guanine-N(7))-methyltransferase</fullName>
        <ecNumber evidence="1">2.1.1.56</ecNumber>
    </recommendedName>
</protein>
<evidence type="ECO:0000313" key="11">
    <source>
        <dbReference type="Proteomes" id="UP000594263"/>
    </source>
</evidence>
<dbReference type="InterPro" id="IPR004971">
    <property type="entry name" value="mRNA_G-N7_MeTrfase_dom"/>
</dbReference>
<dbReference type="EnsemblPlants" id="Kaladp0048s0415.1.v1.1">
    <property type="protein sequence ID" value="Kaladp0048s0415.1.v1.1"/>
    <property type="gene ID" value="Kaladp0048s0415.v1.1"/>
</dbReference>
<keyword evidence="5" id="KW-0694">RNA-binding</keyword>
<evidence type="ECO:0000256" key="1">
    <source>
        <dbReference type="ARBA" id="ARBA00011926"/>
    </source>
</evidence>
<dbReference type="GO" id="GO:0005634">
    <property type="term" value="C:nucleus"/>
    <property type="evidence" value="ECO:0007669"/>
    <property type="project" value="TreeGrafter"/>
</dbReference>
<dbReference type="Pfam" id="PF03291">
    <property type="entry name" value="mRNA_G-N7_MeTrfase"/>
    <property type="match status" value="1"/>
</dbReference>
<dbReference type="PANTHER" id="PTHR12189">
    <property type="entry name" value="MRNA GUANINE-7- METHYLTRANSFERASE"/>
    <property type="match status" value="1"/>
</dbReference>
<reference evidence="10" key="1">
    <citation type="submission" date="2021-01" db="UniProtKB">
        <authorList>
            <consortium name="EnsemblPlants"/>
        </authorList>
    </citation>
    <scope>IDENTIFICATION</scope>
</reference>
<feature type="domain" description="MRNA cap 0 methyltransferase" evidence="9">
    <location>
        <begin position="61"/>
        <end position="120"/>
    </location>
</feature>
<evidence type="ECO:0000256" key="8">
    <source>
        <dbReference type="SAM" id="MobiDB-lite"/>
    </source>
</evidence>
<dbReference type="GO" id="GO:0003723">
    <property type="term" value="F:RNA binding"/>
    <property type="evidence" value="ECO:0007669"/>
    <property type="project" value="UniProtKB-KW"/>
</dbReference>
<organism evidence="10 11">
    <name type="scientific">Kalanchoe fedtschenkoi</name>
    <name type="common">Lavender scallops</name>
    <name type="synonym">South American air plant</name>
    <dbReference type="NCBI Taxonomy" id="63787"/>
    <lineage>
        <taxon>Eukaryota</taxon>
        <taxon>Viridiplantae</taxon>
        <taxon>Streptophyta</taxon>
        <taxon>Embryophyta</taxon>
        <taxon>Tracheophyta</taxon>
        <taxon>Spermatophyta</taxon>
        <taxon>Magnoliopsida</taxon>
        <taxon>eudicotyledons</taxon>
        <taxon>Gunneridae</taxon>
        <taxon>Pentapetalae</taxon>
        <taxon>Saxifragales</taxon>
        <taxon>Crassulaceae</taxon>
        <taxon>Kalanchoe</taxon>
    </lineage>
</organism>
<accession>A0A7N0TYA2</accession>
<dbReference type="Gramene" id="Kaladp0048s0415.1.v1.1">
    <property type="protein sequence ID" value="Kaladp0048s0415.1.v1.1"/>
    <property type="gene ID" value="Kaladp0048s0415.v1.1"/>
</dbReference>
<keyword evidence="4" id="KW-0949">S-adenosyl-L-methionine</keyword>
<dbReference type="InterPro" id="IPR039753">
    <property type="entry name" value="RG7MT1"/>
</dbReference>
<name>A0A7N0TYA2_KALFE</name>
<dbReference type="SUPFAM" id="SSF53335">
    <property type="entry name" value="S-adenosyl-L-methionine-dependent methyltransferases"/>
    <property type="match status" value="1"/>
</dbReference>
<evidence type="ECO:0000256" key="7">
    <source>
        <dbReference type="ARBA" id="ARBA00044712"/>
    </source>
</evidence>
<feature type="compositionally biased region" description="Polar residues" evidence="8">
    <location>
        <begin position="1"/>
        <end position="15"/>
    </location>
</feature>
<dbReference type="AlphaFoldDB" id="A0A7N0TYA2"/>
<dbReference type="Gene3D" id="3.40.50.150">
    <property type="entry name" value="Vaccinia Virus protein VP39"/>
    <property type="match status" value="1"/>
</dbReference>
<sequence length="120" mass="13678">MKQGYADSTPTSQGQPRRKSRYNPDGDSGFLKDEKPTNLIAQVADYYSARTNKTSEQREASPIIRLKKLNNWIKSVLIQLYARRGDSVLDLACGKGGDLIKWDKAMIGYLCWNLYCRRLS</sequence>
<evidence type="ECO:0000256" key="4">
    <source>
        <dbReference type="ARBA" id="ARBA00022691"/>
    </source>
</evidence>
<keyword evidence="3" id="KW-0808">Transferase</keyword>
<evidence type="ECO:0000256" key="6">
    <source>
        <dbReference type="ARBA" id="ARBA00023042"/>
    </source>
</evidence>
<evidence type="ECO:0000256" key="2">
    <source>
        <dbReference type="ARBA" id="ARBA00022603"/>
    </source>
</evidence>
<dbReference type="EC" id="2.1.1.56" evidence="1"/>
<dbReference type="GO" id="GO:0004482">
    <property type="term" value="F:mRNA 5'-cap (guanine-N7-)-methyltransferase activity"/>
    <property type="evidence" value="ECO:0007669"/>
    <property type="project" value="UniProtKB-EC"/>
</dbReference>
<evidence type="ECO:0000256" key="5">
    <source>
        <dbReference type="ARBA" id="ARBA00022884"/>
    </source>
</evidence>